<feature type="transmembrane region" description="Helical" evidence="12">
    <location>
        <begin position="852"/>
        <end position="871"/>
    </location>
</feature>
<dbReference type="CDD" id="cd17347">
    <property type="entry name" value="MFS_SLC15A1_2_like"/>
    <property type="match status" value="2"/>
</dbReference>
<organism evidence="13 14">
    <name type="scientific">Tenebrio molitor</name>
    <name type="common">Yellow mealworm beetle</name>
    <dbReference type="NCBI Taxonomy" id="7067"/>
    <lineage>
        <taxon>Eukaryota</taxon>
        <taxon>Metazoa</taxon>
        <taxon>Ecdysozoa</taxon>
        <taxon>Arthropoda</taxon>
        <taxon>Hexapoda</taxon>
        <taxon>Insecta</taxon>
        <taxon>Pterygota</taxon>
        <taxon>Neoptera</taxon>
        <taxon>Endopterygota</taxon>
        <taxon>Coleoptera</taxon>
        <taxon>Polyphaga</taxon>
        <taxon>Cucujiformia</taxon>
        <taxon>Tenebrionidae</taxon>
        <taxon>Tenebrio</taxon>
    </lineage>
</organism>
<dbReference type="GO" id="GO:0006857">
    <property type="term" value="P:oligopeptide transport"/>
    <property type="evidence" value="ECO:0007669"/>
    <property type="project" value="InterPro"/>
</dbReference>
<protein>
    <recommendedName>
        <fullName evidence="9">Oligopeptide transporter 1</fullName>
    </recommendedName>
</protein>
<name>A0A8J6HEQ0_TENMO</name>
<dbReference type="PANTHER" id="PTHR11654">
    <property type="entry name" value="OLIGOPEPTIDE TRANSPORTER-RELATED"/>
    <property type="match status" value="1"/>
</dbReference>
<keyword evidence="5" id="KW-0571">Peptide transport</keyword>
<evidence type="ECO:0000313" key="14">
    <source>
        <dbReference type="Proteomes" id="UP000719412"/>
    </source>
</evidence>
<keyword evidence="7 12" id="KW-1133">Transmembrane helix</keyword>
<feature type="transmembrane region" description="Helical" evidence="12">
    <location>
        <begin position="654"/>
        <end position="673"/>
    </location>
</feature>
<dbReference type="FunFam" id="1.20.1250.20:FF:000049">
    <property type="entry name" value="Solute carrier family 15 member 2"/>
    <property type="match status" value="2"/>
</dbReference>
<dbReference type="InterPro" id="IPR036259">
    <property type="entry name" value="MFS_trans_sf"/>
</dbReference>
<feature type="transmembrane region" description="Helical" evidence="12">
    <location>
        <begin position="1261"/>
        <end position="1281"/>
    </location>
</feature>
<feature type="transmembrane region" description="Helical" evidence="12">
    <location>
        <begin position="343"/>
        <end position="361"/>
    </location>
</feature>
<reference evidence="13" key="1">
    <citation type="journal article" date="2020" name="J Insects Food Feed">
        <title>The yellow mealworm (Tenebrio molitor) genome: a resource for the emerging insects as food and feed industry.</title>
        <authorList>
            <person name="Eriksson T."/>
            <person name="Andere A."/>
            <person name="Kelstrup H."/>
            <person name="Emery V."/>
            <person name="Picard C."/>
        </authorList>
    </citation>
    <scope>NUCLEOTIDE SEQUENCE</scope>
    <source>
        <strain evidence="13">Stoneville</strain>
        <tissue evidence="13">Whole head</tissue>
    </source>
</reference>
<reference evidence="13" key="2">
    <citation type="submission" date="2021-08" db="EMBL/GenBank/DDBJ databases">
        <authorList>
            <person name="Eriksson T."/>
        </authorList>
    </citation>
    <scope>NUCLEOTIDE SEQUENCE</scope>
    <source>
        <strain evidence="13">Stoneville</strain>
        <tissue evidence="13">Whole head</tissue>
    </source>
</reference>
<dbReference type="InterPro" id="IPR018456">
    <property type="entry name" value="PTR2_symporter_CS"/>
</dbReference>
<dbReference type="FunFam" id="1.20.1250.20:FF:000379">
    <property type="entry name" value="Uncharacterized protein, isoform A"/>
    <property type="match status" value="2"/>
</dbReference>
<feature type="transmembrane region" description="Helical" evidence="12">
    <location>
        <begin position="141"/>
        <end position="164"/>
    </location>
</feature>
<dbReference type="EMBL" id="JABDTM020025784">
    <property type="protein sequence ID" value="KAH0812801.1"/>
    <property type="molecule type" value="Genomic_DNA"/>
</dbReference>
<evidence type="ECO:0000256" key="12">
    <source>
        <dbReference type="SAM" id="Phobius"/>
    </source>
</evidence>
<keyword evidence="6" id="KW-0653">Protein transport</keyword>
<feature type="transmembrane region" description="Helical" evidence="12">
    <location>
        <begin position="81"/>
        <end position="100"/>
    </location>
</feature>
<keyword evidence="14" id="KW-1185">Reference proteome</keyword>
<evidence type="ECO:0000256" key="8">
    <source>
        <dbReference type="ARBA" id="ARBA00023136"/>
    </source>
</evidence>
<feature type="transmembrane region" description="Helical" evidence="12">
    <location>
        <begin position="622"/>
        <end position="642"/>
    </location>
</feature>
<gene>
    <name evidence="13" type="ORF">GEV33_009991</name>
</gene>
<evidence type="ECO:0000256" key="5">
    <source>
        <dbReference type="ARBA" id="ARBA00022856"/>
    </source>
</evidence>
<dbReference type="SUPFAM" id="SSF103473">
    <property type="entry name" value="MFS general substrate transporter"/>
    <property type="match status" value="2"/>
</dbReference>
<feature type="region of interest" description="Disordered" evidence="11">
    <location>
        <begin position="1"/>
        <end position="24"/>
    </location>
</feature>
<evidence type="ECO:0000256" key="11">
    <source>
        <dbReference type="SAM" id="MobiDB-lite"/>
    </source>
</evidence>
<evidence type="ECO:0000256" key="6">
    <source>
        <dbReference type="ARBA" id="ARBA00022927"/>
    </source>
</evidence>
<accession>A0A8J6HEQ0</accession>
<dbReference type="Pfam" id="PF00854">
    <property type="entry name" value="PTR2"/>
    <property type="match status" value="4"/>
</dbReference>
<evidence type="ECO:0000256" key="1">
    <source>
        <dbReference type="ARBA" id="ARBA00004141"/>
    </source>
</evidence>
<evidence type="ECO:0000256" key="4">
    <source>
        <dbReference type="ARBA" id="ARBA00022692"/>
    </source>
</evidence>
<feature type="compositionally biased region" description="Basic and acidic residues" evidence="11">
    <location>
        <begin position="1328"/>
        <end position="1352"/>
    </location>
</feature>
<proteinExistence type="inferred from homology"/>
<feature type="transmembrane region" description="Helical" evidence="12">
    <location>
        <begin position="176"/>
        <end position="196"/>
    </location>
</feature>
<feature type="transmembrane region" description="Helical" evidence="12">
    <location>
        <begin position="975"/>
        <end position="997"/>
    </location>
</feature>
<evidence type="ECO:0000256" key="10">
    <source>
        <dbReference type="RuleBase" id="RU003755"/>
    </source>
</evidence>
<dbReference type="PROSITE" id="PS01023">
    <property type="entry name" value="PTR2_2"/>
    <property type="match status" value="2"/>
</dbReference>
<sequence length="1352" mass="151186">MGGESDEKTENGHVSTAEDKPKVVDDVNTEEAQNEHVPYPKSVFFIISNEFCERFSFYGMRTILSLYLRDILLFTESDSTVIYHVFTMFAYFFPLLGAIVSDSWLGKFRTILYVSMIYACGNILLALSSATPIGIPQVPFSLIALLLIALGTGGIKPCVSAFGGDQFVLPQQQAHLVSFFSIFYFSINAGSLISTFLTPVLREDVHCFDEDSCYPLAFAIPGILMIISIIIFFLGMPLYKIRKPEGNVVVQVVKCIWYGAKKNFRSEDKREHWLDHAEDKFGRTLVEDVKMTLKVLVIFVPLPIFYALYDQQGSGWTFQAARMDGRLGSFTILPDQMQVVNPLLILVFIPLFNYGVYPFLAKFNLLKTPLQRMVCGGLFTAVAFGVSAVISLTLEATYPELPAEGQCQLRIYNPYKCSAEFAIPDYNVKETIDQMGYKLVNLDGISGEQAAVYEVTSTCMGEIKNNTRSITLAEETGYVVHLSELGILLVEDDISKPEDGLPRIRTLVGNPVEGLNLTYYDEEEVALIVPTTNNSLFAIDPGTYKLGNKEFEFNMGGVYTIVISLDGKDIGTSASFEITEPNSVHMLLLLPQYIIITAGEIMFAITGLEFSYSQAPVSMKSVLQACFLLTSAIGNLIIVIIESAKIFDKQSYDFFLYTGLMVLDMIILAFMAVRYKYVKKDENEENTNDDIKPEKKLTILSLYLRDILLFSESDSKIIYHTFAMFVYFFPIFGAILSDSFLGKFRTILYVSIVYACGNVVLALSSAEPIGLPQIPFSMVGLLLIAVGTGGIKPCVSAFGGDQFVLPQQELQLAAFFSMFYFAINAGSLISTFLTPVLREDVHCFGEDSCYPLAFAIPGVLMIISIVIFAIGKPLYKIRKPEGNIVVQVVKCISHGVKQKFKSKDKVDHWLDRSETKYGKTLVNDVKTTLKVLVLFVPLPIFWALYDQQGSGWTFQATRMDGYIGFYTILPDQMQVINPLLILIFIPLFTYVIYPAFAKCNFLKTPLQRMVCGGLLTAASFGISAGVSFALEATEPSLPTEGNCQIRIYNPLDCNAILTAEPYIKNQDIKTMGYTNLDIPNVYGEKVVDFSITGCDGKINYQTGSNLSVIEKETLFYYMLPDSFVRGQDNIERDENGLPKIRTLVNKRVEDFNLTYSDSEKDVLNLPSNDDSLFSINPGTYKVQSFPKELKFYLGGVYTVLVSLNNNNDVQNVEYYEVTEPNSVHILWLIPQYVVITAGEIMFSITGLEFSYSQAPVTMKSVLTAAFLLTTAIGNLIIVIIESAKIFEKQSEDFLLYAGLMVLDMILFGLMAMKYKYINMDQNSDNEELENKAERKESNAIDNPTFKHNDDDA</sequence>
<dbReference type="Proteomes" id="UP000719412">
    <property type="component" value="Unassembled WGS sequence"/>
</dbReference>
<feature type="transmembrane region" description="Helical" evidence="12">
    <location>
        <begin position="1293"/>
        <end position="1312"/>
    </location>
</feature>
<dbReference type="Gene3D" id="1.20.1250.20">
    <property type="entry name" value="MFS general substrate transporter like domains"/>
    <property type="match status" value="4"/>
</dbReference>
<feature type="transmembrane region" description="Helical" evidence="12">
    <location>
        <begin position="112"/>
        <end position="135"/>
    </location>
</feature>
<feature type="transmembrane region" description="Helical" evidence="12">
    <location>
        <begin position="927"/>
        <end position="945"/>
    </location>
</feature>
<comment type="caution">
    <text evidence="13">The sequence shown here is derived from an EMBL/GenBank/DDBJ whole genome shotgun (WGS) entry which is preliminary data.</text>
</comment>
<dbReference type="InterPro" id="IPR000109">
    <property type="entry name" value="POT_fam"/>
</dbReference>
<evidence type="ECO:0000313" key="13">
    <source>
        <dbReference type="EMBL" id="KAH0812801.1"/>
    </source>
</evidence>
<feature type="transmembrane region" description="Helical" evidence="12">
    <location>
        <begin position="717"/>
        <end position="735"/>
    </location>
</feature>
<feature type="transmembrane region" description="Helical" evidence="12">
    <location>
        <begin position="216"/>
        <end position="235"/>
    </location>
</feature>
<keyword evidence="3 10" id="KW-0813">Transport</keyword>
<keyword evidence="4 10" id="KW-0812">Transmembrane</keyword>
<evidence type="ECO:0000256" key="3">
    <source>
        <dbReference type="ARBA" id="ARBA00022448"/>
    </source>
</evidence>
<dbReference type="GO" id="GO:0016020">
    <property type="term" value="C:membrane"/>
    <property type="evidence" value="ECO:0007669"/>
    <property type="project" value="UniProtKB-SubCell"/>
</dbReference>
<dbReference type="GO" id="GO:0015031">
    <property type="term" value="P:protein transport"/>
    <property type="evidence" value="ECO:0007669"/>
    <property type="project" value="UniProtKB-KW"/>
</dbReference>
<keyword evidence="8 12" id="KW-0472">Membrane</keyword>
<comment type="similarity">
    <text evidence="2 10">Belongs to the major facilitator superfamily. Proton-dependent oligopeptide transporter (POT/PTR) (TC 2.A.17) family.</text>
</comment>
<dbReference type="PROSITE" id="PS01022">
    <property type="entry name" value="PTR2_1"/>
    <property type="match status" value="2"/>
</dbReference>
<comment type="subcellular location">
    <subcellularLocation>
        <location evidence="1 10">Membrane</location>
        <topology evidence="1 10">Multi-pass membrane protein</topology>
    </subcellularLocation>
</comment>
<evidence type="ECO:0000256" key="9">
    <source>
        <dbReference type="ARBA" id="ARBA00078114"/>
    </source>
</evidence>
<evidence type="ECO:0000256" key="2">
    <source>
        <dbReference type="ARBA" id="ARBA00005982"/>
    </source>
</evidence>
<feature type="region of interest" description="Disordered" evidence="11">
    <location>
        <begin position="1325"/>
        <end position="1352"/>
    </location>
</feature>
<feature type="transmembrane region" description="Helical" evidence="12">
    <location>
        <begin position="1225"/>
        <end position="1249"/>
    </location>
</feature>
<dbReference type="GO" id="GO:0022857">
    <property type="term" value="F:transmembrane transporter activity"/>
    <property type="evidence" value="ECO:0007669"/>
    <property type="project" value="InterPro"/>
</dbReference>
<feature type="transmembrane region" description="Helical" evidence="12">
    <location>
        <begin position="373"/>
        <end position="394"/>
    </location>
</feature>
<feature type="transmembrane region" description="Helical" evidence="12">
    <location>
        <begin position="778"/>
        <end position="800"/>
    </location>
</feature>
<feature type="transmembrane region" description="Helical" evidence="12">
    <location>
        <begin position="812"/>
        <end position="832"/>
    </location>
</feature>
<feature type="transmembrane region" description="Helical" evidence="12">
    <location>
        <begin position="747"/>
        <end position="766"/>
    </location>
</feature>
<evidence type="ECO:0000256" key="7">
    <source>
        <dbReference type="ARBA" id="ARBA00022989"/>
    </source>
</evidence>